<dbReference type="AlphaFoldDB" id="F8Q1Q6"/>
<organism evidence="2">
    <name type="scientific">Serpula lacrymans var. lacrymans (strain S7.3)</name>
    <name type="common">Dry rot fungus</name>
    <dbReference type="NCBI Taxonomy" id="936435"/>
    <lineage>
        <taxon>Eukaryota</taxon>
        <taxon>Fungi</taxon>
        <taxon>Dikarya</taxon>
        <taxon>Basidiomycota</taxon>
        <taxon>Agaricomycotina</taxon>
        <taxon>Agaricomycetes</taxon>
        <taxon>Agaricomycetidae</taxon>
        <taxon>Boletales</taxon>
        <taxon>Coniophorineae</taxon>
        <taxon>Serpulaceae</taxon>
        <taxon>Serpula</taxon>
    </lineage>
</organism>
<protein>
    <submittedName>
        <fullName evidence="1">Uncharacterized protein</fullName>
    </submittedName>
</protein>
<evidence type="ECO:0000313" key="1">
    <source>
        <dbReference type="EMBL" id="EGN98234.1"/>
    </source>
</evidence>
<evidence type="ECO:0000313" key="2">
    <source>
        <dbReference type="Proteomes" id="UP000008063"/>
    </source>
</evidence>
<feature type="non-terminal residue" evidence="1">
    <location>
        <position position="50"/>
    </location>
</feature>
<proteinExistence type="predicted"/>
<name>F8Q1Q6_SERL3</name>
<dbReference type="HOGENOM" id="CLU_3129999_0_0_1"/>
<dbReference type="Proteomes" id="UP000008063">
    <property type="component" value="Unassembled WGS sequence"/>
</dbReference>
<accession>F8Q1Q6</accession>
<keyword evidence="2" id="KW-1185">Reference proteome</keyword>
<sequence length="50" mass="5867">MTVCDHCKYANIVIEKEEEEHETRLNISSRYLGEIKKKISRNITAVSTRE</sequence>
<reference evidence="2" key="1">
    <citation type="journal article" date="2011" name="Science">
        <title>The plant cell wall-decomposing machinery underlies the functional diversity of forest fungi.</title>
        <authorList>
            <person name="Eastwood D.C."/>
            <person name="Floudas D."/>
            <person name="Binder M."/>
            <person name="Majcherczyk A."/>
            <person name="Schneider P."/>
            <person name="Aerts A."/>
            <person name="Asiegbu F.O."/>
            <person name="Baker S.E."/>
            <person name="Barry K."/>
            <person name="Bendiksby M."/>
            <person name="Blumentritt M."/>
            <person name="Coutinho P.M."/>
            <person name="Cullen D."/>
            <person name="de Vries R.P."/>
            <person name="Gathman A."/>
            <person name="Goodell B."/>
            <person name="Henrissat B."/>
            <person name="Ihrmark K."/>
            <person name="Kauserud H."/>
            <person name="Kohler A."/>
            <person name="LaButti K."/>
            <person name="Lapidus A."/>
            <person name="Lavin J.L."/>
            <person name="Lee Y.-H."/>
            <person name="Lindquist E."/>
            <person name="Lilly W."/>
            <person name="Lucas S."/>
            <person name="Morin E."/>
            <person name="Murat C."/>
            <person name="Oguiza J.A."/>
            <person name="Park J."/>
            <person name="Pisabarro A.G."/>
            <person name="Riley R."/>
            <person name="Rosling A."/>
            <person name="Salamov A."/>
            <person name="Schmidt O."/>
            <person name="Schmutz J."/>
            <person name="Skrede I."/>
            <person name="Stenlid J."/>
            <person name="Wiebenga A."/>
            <person name="Xie X."/>
            <person name="Kuees U."/>
            <person name="Hibbett D.S."/>
            <person name="Hoffmeister D."/>
            <person name="Hoegberg N."/>
            <person name="Martin F."/>
            <person name="Grigoriev I.V."/>
            <person name="Watkinson S.C."/>
        </authorList>
    </citation>
    <scope>NUCLEOTIDE SEQUENCE [LARGE SCALE GENOMIC DNA]</scope>
    <source>
        <strain evidence="2">strain S7.3</strain>
    </source>
</reference>
<dbReference type="EMBL" id="GL945481">
    <property type="protein sequence ID" value="EGN98234.1"/>
    <property type="molecule type" value="Genomic_DNA"/>
</dbReference>
<dbReference type="InParanoid" id="F8Q1Q6"/>
<gene>
    <name evidence="1" type="ORF">SERLA73DRAFT_138575</name>
</gene>